<evidence type="ECO:0000313" key="2">
    <source>
        <dbReference type="EMBL" id="RVW61433.1"/>
    </source>
</evidence>
<dbReference type="Proteomes" id="UP000288805">
    <property type="component" value="Unassembled WGS sequence"/>
</dbReference>
<name>A0A438FN99_VITVI</name>
<evidence type="ECO:0000313" key="3">
    <source>
        <dbReference type="Proteomes" id="UP000288805"/>
    </source>
</evidence>
<protein>
    <submittedName>
        <fullName evidence="2">DNA repair protein REV1</fullName>
    </submittedName>
</protein>
<comment type="caution">
    <text evidence="2">The sequence shown here is derived from an EMBL/GenBank/DDBJ whole genome shotgun (WGS) entry which is preliminary data.</text>
</comment>
<dbReference type="PANTHER" id="PTHR45990">
    <property type="entry name" value="DNA REPAIR PROTEIN REV1"/>
    <property type="match status" value="1"/>
</dbReference>
<feature type="region of interest" description="Disordered" evidence="1">
    <location>
        <begin position="1"/>
        <end position="86"/>
    </location>
</feature>
<accession>A0A438FN99</accession>
<gene>
    <name evidence="2" type="primary">REV1_0</name>
    <name evidence="2" type="ORF">CK203_032028</name>
</gene>
<feature type="compositionally biased region" description="Basic and acidic residues" evidence="1">
    <location>
        <begin position="1"/>
        <end position="14"/>
    </location>
</feature>
<dbReference type="EMBL" id="QGNW01000841">
    <property type="protein sequence ID" value="RVW61433.1"/>
    <property type="molecule type" value="Genomic_DNA"/>
</dbReference>
<proteinExistence type="predicted"/>
<reference evidence="2 3" key="1">
    <citation type="journal article" date="2018" name="PLoS Genet.">
        <title>Population sequencing reveals clonal diversity and ancestral inbreeding in the grapevine cultivar Chardonnay.</title>
        <authorList>
            <person name="Roach M.J."/>
            <person name="Johnson D.L."/>
            <person name="Bohlmann J."/>
            <person name="van Vuuren H.J."/>
            <person name="Jones S.J."/>
            <person name="Pretorius I.S."/>
            <person name="Schmidt S.A."/>
            <person name="Borneman A.R."/>
        </authorList>
    </citation>
    <scope>NUCLEOTIDE SEQUENCE [LARGE SCALE GENOMIC DNA]</scope>
    <source>
        <strain evidence="3">cv. Chardonnay</strain>
        <tissue evidence="2">Leaf</tissue>
    </source>
</reference>
<feature type="compositionally biased region" description="Polar residues" evidence="1">
    <location>
        <begin position="40"/>
        <end position="73"/>
    </location>
</feature>
<sequence>MHGTRLEARLRSELDPSSDPTYWPDSGIHPQSSDGEKQSTDISLGQLSNDSKRPSLQMSPSSSNNEAPLNQVSELPALKRKGKNENVSGTMCTTSYEIYEGAINNGKQLHCSIVPIRKTPVENKILSSSASKMKQMELRCVVIVVLGKVEKTLDREIATENSLLQSSEVEKVKQYKIDEIQEVSVSGAVSLNVVDPASALEKEARTFLKCCLGSLIANAQESLCFKHTENNSKSVDSVLGNNLWIGNPPQWVDKFKVSNCLLLNILAEMYYRSGSTGCLSSILQCTLSKFLLPLDASSDGWDETISSLCDLLKQYIKIKIESDIEEIYVCFRLLKRFTMKSKLFLEAYNVVFPYLQLAKCVIQVSVVLRSVPMLDSYSTKLENWS</sequence>
<organism evidence="2 3">
    <name type="scientific">Vitis vinifera</name>
    <name type="common">Grape</name>
    <dbReference type="NCBI Taxonomy" id="29760"/>
    <lineage>
        <taxon>Eukaryota</taxon>
        <taxon>Viridiplantae</taxon>
        <taxon>Streptophyta</taxon>
        <taxon>Embryophyta</taxon>
        <taxon>Tracheophyta</taxon>
        <taxon>Spermatophyta</taxon>
        <taxon>Magnoliopsida</taxon>
        <taxon>eudicotyledons</taxon>
        <taxon>Gunneridae</taxon>
        <taxon>Pentapetalae</taxon>
        <taxon>rosids</taxon>
        <taxon>Vitales</taxon>
        <taxon>Vitaceae</taxon>
        <taxon>Viteae</taxon>
        <taxon>Vitis</taxon>
    </lineage>
</organism>
<dbReference type="PANTHER" id="PTHR45990:SF1">
    <property type="entry name" value="DNA REPAIR PROTEIN REV1"/>
    <property type="match status" value="1"/>
</dbReference>
<dbReference type="AlphaFoldDB" id="A0A438FN99"/>
<evidence type="ECO:0000256" key="1">
    <source>
        <dbReference type="SAM" id="MobiDB-lite"/>
    </source>
</evidence>